<evidence type="ECO:0000313" key="2">
    <source>
        <dbReference type="EMBL" id="CAB4168727.1"/>
    </source>
</evidence>
<protein>
    <submittedName>
        <fullName evidence="2">Uncharacterized protein</fullName>
    </submittedName>
</protein>
<dbReference type="EMBL" id="LR796316">
    <property type="protein sequence ID" value="CAB4136218.1"/>
    <property type="molecule type" value="Genomic_DNA"/>
</dbReference>
<name>A0A6J5PBZ3_9CAUD</name>
<proteinExistence type="predicted"/>
<dbReference type="EMBL" id="LR796829">
    <property type="protein sequence ID" value="CAB4168727.1"/>
    <property type="molecule type" value="Genomic_DNA"/>
</dbReference>
<organism evidence="2">
    <name type="scientific">uncultured Caudovirales phage</name>
    <dbReference type="NCBI Taxonomy" id="2100421"/>
    <lineage>
        <taxon>Viruses</taxon>
        <taxon>Duplodnaviria</taxon>
        <taxon>Heunggongvirae</taxon>
        <taxon>Uroviricota</taxon>
        <taxon>Caudoviricetes</taxon>
        <taxon>Peduoviridae</taxon>
        <taxon>Maltschvirus</taxon>
        <taxon>Maltschvirus maltsch</taxon>
    </lineage>
</organism>
<gene>
    <name evidence="1" type="ORF">UFOVP302_37</name>
    <name evidence="2" type="ORF">UFOVP579_37</name>
</gene>
<reference evidence="2" key="1">
    <citation type="submission" date="2020-04" db="EMBL/GenBank/DDBJ databases">
        <authorList>
            <person name="Chiriac C."/>
            <person name="Salcher M."/>
            <person name="Ghai R."/>
            <person name="Kavagutti S V."/>
        </authorList>
    </citation>
    <scope>NUCLEOTIDE SEQUENCE</scope>
</reference>
<accession>A0A6J5PBZ3</accession>
<evidence type="ECO:0000313" key="1">
    <source>
        <dbReference type="EMBL" id="CAB4136218.1"/>
    </source>
</evidence>
<sequence length="69" mass="8066">MDVKKITPIWRLQKMTRQTDGTEAFLTLNINLFFDNSVYIAIEADGKFHTIDEECCFLIAKIIKEKNNQ</sequence>